<protein>
    <recommendedName>
        <fullName evidence="3">Septum formation-related domain-containing protein</fullName>
    </recommendedName>
</protein>
<feature type="compositionally biased region" description="Basic and acidic residues" evidence="1">
    <location>
        <begin position="224"/>
        <end position="233"/>
    </location>
</feature>
<keyword evidence="2" id="KW-0472">Membrane</keyword>
<keyword evidence="2" id="KW-0812">Transmembrane</keyword>
<evidence type="ECO:0000256" key="1">
    <source>
        <dbReference type="SAM" id="MobiDB-lite"/>
    </source>
</evidence>
<feature type="compositionally biased region" description="Low complexity" evidence="1">
    <location>
        <begin position="205"/>
        <end position="220"/>
    </location>
</feature>
<comment type="caution">
    <text evidence="4">The sequence shown here is derived from an EMBL/GenBank/DDBJ whole genome shotgun (WGS) entry which is preliminary data.</text>
</comment>
<feature type="compositionally biased region" description="Polar residues" evidence="1">
    <location>
        <begin position="22"/>
        <end position="31"/>
    </location>
</feature>
<dbReference type="InterPro" id="IPR026004">
    <property type="entry name" value="Septum_form"/>
</dbReference>
<reference evidence="4 5" key="1">
    <citation type="submission" date="2019-08" db="EMBL/GenBank/DDBJ databases">
        <title>Arthrobacter sp. nov., isolated from plateau pika and Tibetan wild ass.</title>
        <authorList>
            <person name="Ge Y."/>
        </authorList>
    </citation>
    <scope>NUCLEOTIDE SEQUENCE [LARGE SCALE GENOMIC DNA]</scope>
    <source>
        <strain evidence="4 5">785</strain>
    </source>
</reference>
<evidence type="ECO:0000256" key="2">
    <source>
        <dbReference type="SAM" id="Phobius"/>
    </source>
</evidence>
<feature type="region of interest" description="Disordered" evidence="1">
    <location>
        <begin position="88"/>
        <end position="299"/>
    </location>
</feature>
<keyword evidence="5" id="KW-1185">Reference proteome</keyword>
<evidence type="ECO:0000259" key="3">
    <source>
        <dbReference type="Pfam" id="PF13845"/>
    </source>
</evidence>
<accession>A0A5N6MT66</accession>
<dbReference type="RefSeq" id="WP_152271348.1">
    <property type="nucleotide sequence ID" value="NZ_VTFX01000001.1"/>
</dbReference>
<feature type="compositionally biased region" description="Low complexity" evidence="1">
    <location>
        <begin position="88"/>
        <end position="104"/>
    </location>
</feature>
<dbReference type="Proteomes" id="UP000326852">
    <property type="component" value="Unassembled WGS sequence"/>
</dbReference>
<feature type="compositionally biased region" description="Low complexity" evidence="1">
    <location>
        <begin position="142"/>
        <end position="162"/>
    </location>
</feature>
<feature type="compositionally biased region" description="Basic and acidic residues" evidence="1">
    <location>
        <begin position="120"/>
        <end position="130"/>
    </location>
</feature>
<dbReference type="EMBL" id="VTFX01000001">
    <property type="protein sequence ID" value="KAD4060122.1"/>
    <property type="molecule type" value="Genomic_DNA"/>
</dbReference>
<dbReference type="AlphaFoldDB" id="A0A5N6MT66"/>
<organism evidence="4 5">
    <name type="scientific">Arthrobacter yangruifuii</name>
    <dbReference type="NCBI Taxonomy" id="2606616"/>
    <lineage>
        <taxon>Bacteria</taxon>
        <taxon>Bacillati</taxon>
        <taxon>Actinomycetota</taxon>
        <taxon>Actinomycetes</taxon>
        <taxon>Micrococcales</taxon>
        <taxon>Micrococcaceae</taxon>
        <taxon>Arthrobacter</taxon>
    </lineage>
</organism>
<sequence length="454" mass="44835">MSDQKNTPGADTPPPEQDGTPGASSDLNAHSESPAGSPVDAGAETGDAEASGLPPEPVVVAPQDLTLVEPSLAEPALSADAVEAAALEQVASETAAAEADAAEAGRLSGLEPAPSGAEIHVPKEAVEPDAGRTLPAPEKAEAAPGETPAAGEPAAPGEPGAPVSAESAPEAGSEPPVRDAPAHPLDGINAAAPVTESPRDAAAEADTGTASGESGATAAAVRPGDTRRSRRLGETGQASGSSGAPQPGTASATGSGRGAGSGPVKGTVTGTGSSSGAAGNRTDAASGAPVKPATAAGRGKSNRKTRLLLVLGGVVLAALIAILLFVFVFNDKAEGVISEDVSPVELASGACLQDWEDVNSEATVVTCDTPHSAQLVATESLPEDAGFPGTDALEKRVNEVCAGVDYTDAAAEFPDLLLTKSIPTEQTWAAGDRRVDCFVFSPNDQELTESLVSP</sequence>
<gene>
    <name evidence="4" type="ORF">GD627_03410</name>
</gene>
<feature type="domain" description="Septum formation-related" evidence="3">
    <location>
        <begin position="339"/>
        <end position="437"/>
    </location>
</feature>
<keyword evidence="2" id="KW-1133">Transmembrane helix</keyword>
<dbReference type="Pfam" id="PF13845">
    <property type="entry name" value="Septum_form"/>
    <property type="match status" value="1"/>
</dbReference>
<feature type="transmembrane region" description="Helical" evidence="2">
    <location>
        <begin position="307"/>
        <end position="329"/>
    </location>
</feature>
<feature type="compositionally biased region" description="Low complexity" evidence="1">
    <location>
        <begin position="264"/>
        <end position="279"/>
    </location>
</feature>
<name>A0A5N6MT66_9MICC</name>
<feature type="region of interest" description="Disordered" evidence="1">
    <location>
        <begin position="1"/>
        <end position="62"/>
    </location>
</feature>
<proteinExistence type="predicted"/>
<evidence type="ECO:0000313" key="5">
    <source>
        <dbReference type="Proteomes" id="UP000326852"/>
    </source>
</evidence>
<evidence type="ECO:0000313" key="4">
    <source>
        <dbReference type="EMBL" id="KAD4060122.1"/>
    </source>
</evidence>